<dbReference type="InterPro" id="IPR003615">
    <property type="entry name" value="HNH_nuc"/>
</dbReference>
<dbReference type="Gene3D" id="1.10.30.50">
    <property type="match status" value="1"/>
</dbReference>
<sequence>MPNITTNEIKQIYILAKKVYLGELKKNTAVEQAESFGMSGGSASDLITNFKHMIHGDKYTRTSNNETTEYFLIMIKNDFGYSKLENAVKALNEHIQYYENLRNVKMHGLRKILQKYKGELLNFVNDIVYPDEIDNSDKIYTEGSCKQVLINKYERDPDARKRCIERHGFVCTICQFNFEEVYGDVGKNFIHVHHIKPLSDIKQEYQLDPENDLVPVCPNCHAMIHKRNPPFSPEEIKAQLKKS</sequence>
<protein>
    <submittedName>
        <fullName evidence="2">5-methylcytosine-specific restriction protein A</fullName>
    </submittedName>
</protein>
<dbReference type="Pfam" id="PF01844">
    <property type="entry name" value="HNH"/>
    <property type="match status" value="1"/>
</dbReference>
<reference evidence="2 3" key="1">
    <citation type="submission" date="2019-03" db="EMBL/GenBank/DDBJ databases">
        <title>Genomic Encyclopedia of Type Strains, Phase IV (KMG-IV): sequencing the most valuable type-strain genomes for metagenomic binning, comparative biology and taxonomic classification.</title>
        <authorList>
            <person name="Goeker M."/>
        </authorList>
    </citation>
    <scope>NUCLEOTIDE SEQUENCE [LARGE SCALE GENOMIC DNA]</scope>
    <source>
        <strain evidence="2 3">DSM 24984</strain>
    </source>
</reference>
<evidence type="ECO:0000313" key="2">
    <source>
        <dbReference type="EMBL" id="TCK58449.1"/>
    </source>
</evidence>
<dbReference type="Proteomes" id="UP000294614">
    <property type="component" value="Unassembled WGS sequence"/>
</dbReference>
<evidence type="ECO:0000313" key="3">
    <source>
        <dbReference type="Proteomes" id="UP000294614"/>
    </source>
</evidence>
<dbReference type="GO" id="GO:0004519">
    <property type="term" value="F:endonuclease activity"/>
    <property type="evidence" value="ECO:0007669"/>
    <property type="project" value="InterPro"/>
</dbReference>
<feature type="domain" description="HNH" evidence="1">
    <location>
        <begin position="171"/>
        <end position="227"/>
    </location>
</feature>
<dbReference type="EMBL" id="SMGG01000007">
    <property type="protein sequence ID" value="TCK58449.1"/>
    <property type="molecule type" value="Genomic_DNA"/>
</dbReference>
<keyword evidence="3" id="KW-1185">Reference proteome</keyword>
<dbReference type="RefSeq" id="WP_132874617.1">
    <property type="nucleotide sequence ID" value="NZ_SMGG01000007.1"/>
</dbReference>
<organism evidence="2 3">
    <name type="scientific">Seleniivibrio woodruffii</name>
    <dbReference type="NCBI Taxonomy" id="1078050"/>
    <lineage>
        <taxon>Bacteria</taxon>
        <taxon>Pseudomonadati</taxon>
        <taxon>Deferribacterota</taxon>
        <taxon>Deferribacteres</taxon>
        <taxon>Deferribacterales</taxon>
        <taxon>Geovibrionaceae</taxon>
        <taxon>Seleniivibrio</taxon>
    </lineage>
</organism>
<proteinExistence type="predicted"/>
<dbReference type="AlphaFoldDB" id="A0A4R1K5X8"/>
<dbReference type="GO" id="GO:0008270">
    <property type="term" value="F:zinc ion binding"/>
    <property type="evidence" value="ECO:0007669"/>
    <property type="project" value="InterPro"/>
</dbReference>
<dbReference type="InterPro" id="IPR002711">
    <property type="entry name" value="HNH"/>
</dbReference>
<accession>A0A4R1K5X8</accession>
<dbReference type="GO" id="GO:0003676">
    <property type="term" value="F:nucleic acid binding"/>
    <property type="evidence" value="ECO:0007669"/>
    <property type="project" value="InterPro"/>
</dbReference>
<evidence type="ECO:0000259" key="1">
    <source>
        <dbReference type="Pfam" id="PF01844"/>
    </source>
</evidence>
<dbReference type="CDD" id="cd00085">
    <property type="entry name" value="HNHc"/>
    <property type="match status" value="1"/>
</dbReference>
<dbReference type="OrthoDB" id="9802640at2"/>
<comment type="caution">
    <text evidence="2">The sequence shown here is derived from an EMBL/GenBank/DDBJ whole genome shotgun (WGS) entry which is preliminary data.</text>
</comment>
<name>A0A4R1K5X8_9BACT</name>
<gene>
    <name evidence="2" type="ORF">C8D98_2651</name>
</gene>